<name>A0ABR4Q6H0_9CEST</name>
<proteinExistence type="predicted"/>
<keyword evidence="10" id="KW-1185">Reference proteome</keyword>
<reference evidence="9 10" key="1">
    <citation type="journal article" date="2022" name="Front. Cell. Infect. Microbiol.">
        <title>The Genomes of Two Strains of Taenia crassiceps the Animal Model for the Study of Human Cysticercosis.</title>
        <authorList>
            <person name="Bobes R.J."/>
            <person name="Estrada K."/>
            <person name="Rios-Valencia D.G."/>
            <person name="Calderon-Gallegos A."/>
            <person name="de la Torre P."/>
            <person name="Carrero J.C."/>
            <person name="Sanchez-Flores A."/>
            <person name="Laclette J.P."/>
        </authorList>
    </citation>
    <scope>NUCLEOTIDE SEQUENCE [LARGE SCALE GENOMIC DNA]</scope>
    <source>
        <strain evidence="9">WFUcys</strain>
    </source>
</reference>
<organism evidence="9 10">
    <name type="scientific">Taenia crassiceps</name>
    <dbReference type="NCBI Taxonomy" id="6207"/>
    <lineage>
        <taxon>Eukaryota</taxon>
        <taxon>Metazoa</taxon>
        <taxon>Spiralia</taxon>
        <taxon>Lophotrochozoa</taxon>
        <taxon>Platyhelminthes</taxon>
        <taxon>Cestoda</taxon>
        <taxon>Eucestoda</taxon>
        <taxon>Cyclophyllidea</taxon>
        <taxon>Taeniidae</taxon>
        <taxon>Taenia</taxon>
    </lineage>
</organism>
<keyword evidence="2" id="KW-0808">Transferase</keyword>
<evidence type="ECO:0000256" key="4">
    <source>
        <dbReference type="ARBA" id="ARBA00022777"/>
    </source>
</evidence>
<keyword evidence="6" id="KW-1133">Transmembrane helix</keyword>
<dbReference type="InterPro" id="IPR000719">
    <property type="entry name" value="Prot_kinase_dom"/>
</dbReference>
<evidence type="ECO:0000256" key="3">
    <source>
        <dbReference type="ARBA" id="ARBA00022741"/>
    </source>
</evidence>
<dbReference type="Proteomes" id="UP001651158">
    <property type="component" value="Unassembled WGS sequence"/>
</dbReference>
<dbReference type="PANTHER" id="PTHR24351">
    <property type="entry name" value="RIBOSOMAL PROTEIN S6 KINASE"/>
    <property type="match status" value="1"/>
</dbReference>
<gene>
    <name evidence="9" type="ORF">TcWFU_004516</name>
</gene>
<dbReference type="Gene3D" id="3.30.200.20">
    <property type="entry name" value="Phosphorylase Kinase, domain 1"/>
    <property type="match status" value="1"/>
</dbReference>
<dbReference type="Pfam" id="PF00069">
    <property type="entry name" value="Pkinase"/>
    <property type="match status" value="1"/>
</dbReference>
<keyword evidence="4 9" id="KW-0418">Kinase</keyword>
<sequence length="417" mass="48105">MQTGEFDVVKFISRGSYTLVYEVIYTRGYGETATTMTCALKRFYLLNSSAVQCALRERHILARLARKKRQSPFLVTLIESCRIRGAPAFVLHKGSGLNLWDLVTNVGYLGENDMRFYSCEIICGLEHLHAMRIVHLDVKPYNILIADSGHILITDFDHSYDMSQETGPPKKTDFTGTPFFMAPEIKDGLAITTRADIWSLGVLVACIMYGYATALDWLGTRRFMKGHLPNVSTPLRKFFKACLTHNYNKRLNIDGVKRLEFYKDVNWREVIACKLEPPYRPFDLEVFAAKKKCNFDPFNPLLVAGAYDAHMPLIERRLRDIRDKYGVRRLMVVSPNYKDLARAKLTAERIAELFSNFDFINTHLLHPYRKYHGEQANFDSTFWLPSCDLGSKWCLLPFLLVCIFELFIWLQYTSSFG</sequence>
<dbReference type="InterPro" id="IPR008271">
    <property type="entry name" value="Ser/Thr_kinase_AS"/>
</dbReference>
<dbReference type="EMBL" id="JAKROA010000009">
    <property type="protein sequence ID" value="KAL5105176.1"/>
    <property type="molecule type" value="Genomic_DNA"/>
</dbReference>
<dbReference type="PROSITE" id="PS51285">
    <property type="entry name" value="AGC_KINASE_CTER"/>
    <property type="match status" value="1"/>
</dbReference>
<keyword evidence="1" id="KW-0723">Serine/threonine-protein kinase</keyword>
<dbReference type="PROSITE" id="PS50011">
    <property type="entry name" value="PROTEIN_KINASE_DOM"/>
    <property type="match status" value="1"/>
</dbReference>
<protein>
    <submittedName>
        <fullName evidence="9">Protein kinase C delta type</fullName>
    </submittedName>
</protein>
<evidence type="ECO:0000259" key="8">
    <source>
        <dbReference type="PROSITE" id="PS51285"/>
    </source>
</evidence>
<evidence type="ECO:0000256" key="2">
    <source>
        <dbReference type="ARBA" id="ARBA00022679"/>
    </source>
</evidence>
<keyword evidence="6" id="KW-0472">Membrane</keyword>
<dbReference type="SMART" id="SM00220">
    <property type="entry name" value="S_TKc"/>
    <property type="match status" value="1"/>
</dbReference>
<keyword evidence="6" id="KW-0812">Transmembrane</keyword>
<dbReference type="PROSITE" id="PS00108">
    <property type="entry name" value="PROTEIN_KINASE_ST"/>
    <property type="match status" value="1"/>
</dbReference>
<dbReference type="CDD" id="cd00180">
    <property type="entry name" value="PKc"/>
    <property type="match status" value="1"/>
</dbReference>
<evidence type="ECO:0000259" key="7">
    <source>
        <dbReference type="PROSITE" id="PS50011"/>
    </source>
</evidence>
<comment type="caution">
    <text evidence="9">The sequence shown here is derived from an EMBL/GenBank/DDBJ whole genome shotgun (WGS) entry which is preliminary data.</text>
</comment>
<dbReference type="InterPro" id="IPR011009">
    <property type="entry name" value="Kinase-like_dom_sf"/>
</dbReference>
<evidence type="ECO:0000313" key="10">
    <source>
        <dbReference type="Proteomes" id="UP001651158"/>
    </source>
</evidence>
<dbReference type="Gene3D" id="1.10.510.10">
    <property type="entry name" value="Transferase(Phosphotransferase) domain 1"/>
    <property type="match status" value="1"/>
</dbReference>
<keyword evidence="5" id="KW-0067">ATP-binding</keyword>
<feature type="domain" description="AGC-kinase C-terminal" evidence="8">
    <location>
        <begin position="263"/>
        <end position="369"/>
    </location>
</feature>
<evidence type="ECO:0000313" key="9">
    <source>
        <dbReference type="EMBL" id="KAL5105176.1"/>
    </source>
</evidence>
<keyword evidence="3" id="KW-0547">Nucleotide-binding</keyword>
<evidence type="ECO:0000256" key="5">
    <source>
        <dbReference type="ARBA" id="ARBA00022840"/>
    </source>
</evidence>
<accession>A0ABR4Q6H0</accession>
<evidence type="ECO:0000256" key="1">
    <source>
        <dbReference type="ARBA" id="ARBA00022527"/>
    </source>
</evidence>
<feature type="domain" description="Protein kinase" evidence="7">
    <location>
        <begin position="6"/>
        <end position="262"/>
    </location>
</feature>
<dbReference type="GO" id="GO:0016301">
    <property type="term" value="F:kinase activity"/>
    <property type="evidence" value="ECO:0007669"/>
    <property type="project" value="UniProtKB-KW"/>
</dbReference>
<evidence type="ECO:0000256" key="6">
    <source>
        <dbReference type="SAM" id="Phobius"/>
    </source>
</evidence>
<dbReference type="SUPFAM" id="SSF56112">
    <property type="entry name" value="Protein kinase-like (PK-like)"/>
    <property type="match status" value="1"/>
</dbReference>
<dbReference type="InterPro" id="IPR000961">
    <property type="entry name" value="AGC-kinase_C"/>
</dbReference>
<feature type="transmembrane region" description="Helical" evidence="6">
    <location>
        <begin position="197"/>
        <end position="218"/>
    </location>
</feature>